<evidence type="ECO:0000313" key="1">
    <source>
        <dbReference type="EMBL" id="MFA4805246.1"/>
    </source>
</evidence>
<sequence length="122" mass="14477">MPLSKRVVVQKSVKSCKIPLHDYVECFSWDFGVIRWRDYIVGFLFLDRWGSVLTLRLVRLIPRFRVFGKRAYLVRYDFGEEYVLGKVFVSKRSAVKEYDACRVFDIILEECSKWALGVSRRV</sequence>
<organism evidence="1 2">
    <name type="scientific">Pyrococcus kukulkanii</name>
    <dbReference type="NCBI Taxonomy" id="1609559"/>
    <lineage>
        <taxon>Archaea</taxon>
        <taxon>Methanobacteriati</taxon>
        <taxon>Methanobacteriota</taxon>
        <taxon>Thermococci</taxon>
        <taxon>Thermococcales</taxon>
        <taxon>Thermococcaceae</taxon>
        <taxon>Pyrococcus</taxon>
    </lineage>
</organism>
<evidence type="ECO:0000313" key="2">
    <source>
        <dbReference type="Proteomes" id="UP001571980"/>
    </source>
</evidence>
<accession>A0ABV4T5V6</accession>
<comment type="caution">
    <text evidence="1">The sequence shown here is derived from an EMBL/GenBank/DDBJ whole genome shotgun (WGS) entry which is preliminary data.</text>
</comment>
<dbReference type="EMBL" id="JARRIG010000007">
    <property type="protein sequence ID" value="MFA4805246.1"/>
    <property type="molecule type" value="Genomic_DNA"/>
</dbReference>
<keyword evidence="2" id="KW-1185">Reference proteome</keyword>
<proteinExistence type="predicted"/>
<gene>
    <name evidence="1" type="ORF">P8X34_10960</name>
</gene>
<dbReference type="Proteomes" id="UP001571980">
    <property type="component" value="Unassembled WGS sequence"/>
</dbReference>
<protein>
    <submittedName>
        <fullName evidence="1">Uncharacterized protein</fullName>
    </submittedName>
</protein>
<name>A0ABV4T5V6_9EURY</name>
<reference evidence="1 2" key="1">
    <citation type="submission" date="2023-03" db="EMBL/GenBank/DDBJ databases">
        <title>Speciation in Pyrococcus: adaptation to high temperature as a mechanism.</title>
        <authorList>
            <person name="Gu J."/>
        </authorList>
    </citation>
    <scope>NUCLEOTIDE SEQUENCE [LARGE SCALE GENOMIC DNA]</scope>
    <source>
        <strain evidence="1 2">LMOA34</strain>
    </source>
</reference>